<proteinExistence type="inferred from homology"/>
<feature type="region of interest" description="Disordered" evidence="10">
    <location>
        <begin position="627"/>
        <end position="694"/>
    </location>
</feature>
<evidence type="ECO:0000256" key="10">
    <source>
        <dbReference type="SAM" id="MobiDB-lite"/>
    </source>
</evidence>
<feature type="compositionally biased region" description="Acidic residues" evidence="10">
    <location>
        <begin position="566"/>
        <end position="578"/>
    </location>
</feature>
<feature type="region of interest" description="Disordered" evidence="10">
    <location>
        <begin position="739"/>
        <end position="795"/>
    </location>
</feature>
<feature type="compositionally biased region" description="Polar residues" evidence="10">
    <location>
        <begin position="556"/>
        <end position="565"/>
    </location>
</feature>
<evidence type="ECO:0000313" key="11">
    <source>
        <dbReference type="EMBL" id="KAF9156661.1"/>
    </source>
</evidence>
<keyword evidence="8" id="KW-0206">Cytoskeleton</keyword>
<feature type="compositionally biased region" description="Low complexity" evidence="10">
    <location>
        <begin position="821"/>
        <end position="840"/>
    </location>
</feature>
<feature type="coiled-coil region" evidence="9">
    <location>
        <begin position="327"/>
        <end position="443"/>
    </location>
</feature>
<organism evidence="11 12">
    <name type="scientific">Linnemannia schmuckeri</name>
    <dbReference type="NCBI Taxonomy" id="64567"/>
    <lineage>
        <taxon>Eukaryota</taxon>
        <taxon>Fungi</taxon>
        <taxon>Fungi incertae sedis</taxon>
        <taxon>Mucoromycota</taxon>
        <taxon>Mortierellomycotina</taxon>
        <taxon>Mortierellomycetes</taxon>
        <taxon>Mortierellales</taxon>
        <taxon>Mortierellaceae</taxon>
        <taxon>Linnemannia</taxon>
    </lineage>
</organism>
<dbReference type="GO" id="GO:0007155">
    <property type="term" value="P:cell adhesion"/>
    <property type="evidence" value="ECO:0007669"/>
    <property type="project" value="UniProtKB-KW"/>
</dbReference>
<dbReference type="GO" id="GO:0035735">
    <property type="term" value="P:intraciliary transport involved in cilium assembly"/>
    <property type="evidence" value="ECO:0007669"/>
    <property type="project" value="TreeGrafter"/>
</dbReference>
<dbReference type="EMBL" id="JAAAUQ010000016">
    <property type="protein sequence ID" value="KAF9156661.1"/>
    <property type="molecule type" value="Genomic_DNA"/>
</dbReference>
<evidence type="ECO:0000256" key="9">
    <source>
        <dbReference type="SAM" id="Coils"/>
    </source>
</evidence>
<comment type="similarity">
    <text evidence="3">Belongs to the ADIP family.</text>
</comment>
<evidence type="ECO:0000256" key="7">
    <source>
        <dbReference type="ARBA" id="ARBA00023054"/>
    </source>
</evidence>
<feature type="region of interest" description="Disordered" evidence="10">
    <location>
        <begin position="821"/>
        <end position="868"/>
    </location>
</feature>
<keyword evidence="12" id="KW-1185">Reference proteome</keyword>
<dbReference type="PANTHER" id="PTHR46507:SF4">
    <property type="entry name" value="SSX FAMILY MEMBER 2 INTERACTING PROTEIN"/>
    <property type="match status" value="1"/>
</dbReference>
<feature type="compositionally biased region" description="Low complexity" evidence="10">
    <location>
        <begin position="739"/>
        <end position="790"/>
    </location>
</feature>
<feature type="compositionally biased region" description="Low complexity" evidence="10">
    <location>
        <begin position="848"/>
        <end position="868"/>
    </location>
</feature>
<evidence type="ECO:0000256" key="3">
    <source>
        <dbReference type="ARBA" id="ARBA00009291"/>
    </source>
</evidence>
<evidence type="ECO:0000256" key="5">
    <source>
        <dbReference type="ARBA" id="ARBA00022889"/>
    </source>
</evidence>
<dbReference type="Pfam" id="PF11559">
    <property type="entry name" value="ADIP"/>
    <property type="match status" value="1"/>
</dbReference>
<evidence type="ECO:0000256" key="4">
    <source>
        <dbReference type="ARBA" id="ARBA00022490"/>
    </source>
</evidence>
<feature type="coiled-coil region" evidence="9">
    <location>
        <begin position="171"/>
        <end position="198"/>
    </location>
</feature>
<sequence>MTLQMDGAMTRIKARRKAAITSPVYLSISDSLPSTQLYTKGQEENYDQTSAYINHQLNIHGFSSNLQFIGADKHAASRIVTALYKILQQHLKDTEYKEEMDLNWRRLSQDYDTTLHNLNVTKTQLEKAERETDILSARVSGLEDEVRVETEKHRYTREELKSSKANLQYSKTQYAHESRKKEQEVNMLKEKLQKSISRGQSFNNSSSTIPGGITILNPVPRSLYGKNHTNEAELLLKEVIEQQQSKEKEIVEENEQLRRTLYTVQVELEGLLKKHSNLKNSANNAYGLPFEMVKDRIETEIRDTLTLVSDQWNHRPSLEPVISPNEIVVRDQRIEDLQKEIEKLQLELEDSTLLVQGAQKMIDNLSSGNFLAGLQDLKLNVEGSDMTLQEIDEAEAKIRKQREDLAKERKKFTQACLDLGKEREELQRAKDEFEESKRSFRLDKVVDFLSFSPIKETTARTVDASPPSAPAPALAPAPAPTRGRSPARAPPSSTPAIGASSRKRVATSPLPFFSTLNDGRSVRSKTKTTVIEVPDDDDNEDEHDVAVPEQGRVQDQWRQNRNTTVSDDDEQLEEEDEEQLVRINNNNKAHKATRDSFPTFGVPGMSRDTFGSTIASAVRAGRFGNHTTTTSVVTTPNGSSLKPTTTLGPSTPGRSGPSSTFTTSTPTPFVISFNDPSLSSTPTPRPQTPVAPVTTLSSASSSTLAAAAKSQPFNFTATLPPNTSFKSLSSRPSATAATTATAVPTLSFNPRINNSNNKNNNSRPSTTATTTTATTTTATPPLSSESATTSVQAPSLNASVRMPSALTKAAAHLASRKAGITAAPATSSSSRSGTSLFSFTDTQRAAESGTSSSSNSAPSSIFSRRPKA</sequence>
<dbReference type="AlphaFoldDB" id="A0A9P5S9L4"/>
<protein>
    <submittedName>
        <fullName evidence="11">Uncharacterized protein</fullName>
    </submittedName>
</protein>
<evidence type="ECO:0000313" key="12">
    <source>
        <dbReference type="Proteomes" id="UP000748756"/>
    </source>
</evidence>
<dbReference type="OrthoDB" id="312015at2759"/>
<keyword evidence="7 9" id="KW-0175">Coiled coil</keyword>
<feature type="region of interest" description="Disordered" evidence="10">
    <location>
        <begin position="458"/>
        <end position="578"/>
    </location>
</feature>
<accession>A0A9P5S9L4</accession>
<comment type="subcellular location">
    <subcellularLocation>
        <location evidence="1">Cell junction</location>
    </subcellularLocation>
    <subcellularLocation>
        <location evidence="2">Cytoplasm</location>
        <location evidence="2">Cytoskeleton</location>
        <location evidence="2">Microtubule organizing center</location>
        <location evidence="2">Centrosome</location>
    </subcellularLocation>
</comment>
<dbReference type="GO" id="GO:0036064">
    <property type="term" value="C:ciliary basal body"/>
    <property type="evidence" value="ECO:0007669"/>
    <property type="project" value="TreeGrafter"/>
</dbReference>
<dbReference type="InterPro" id="IPR021622">
    <property type="entry name" value="Afadin/alpha-actinin-bd"/>
</dbReference>
<evidence type="ECO:0000256" key="1">
    <source>
        <dbReference type="ARBA" id="ARBA00004282"/>
    </source>
</evidence>
<dbReference type="Proteomes" id="UP000748756">
    <property type="component" value="Unassembled WGS sequence"/>
</dbReference>
<feature type="coiled-coil region" evidence="9">
    <location>
        <begin position="111"/>
        <end position="145"/>
    </location>
</feature>
<comment type="caution">
    <text evidence="11">The sequence shown here is derived from an EMBL/GenBank/DDBJ whole genome shotgun (WGS) entry which is preliminary data.</text>
</comment>
<name>A0A9P5S9L4_9FUNG</name>
<feature type="compositionally biased region" description="Pro residues" evidence="10">
    <location>
        <begin position="467"/>
        <end position="479"/>
    </location>
</feature>
<reference evidence="11" key="1">
    <citation type="journal article" date="2020" name="Fungal Divers.">
        <title>Resolving the Mortierellaceae phylogeny through synthesis of multi-gene phylogenetics and phylogenomics.</title>
        <authorList>
            <person name="Vandepol N."/>
            <person name="Liber J."/>
            <person name="Desiro A."/>
            <person name="Na H."/>
            <person name="Kennedy M."/>
            <person name="Barry K."/>
            <person name="Grigoriev I.V."/>
            <person name="Miller A.N."/>
            <person name="O'Donnell K."/>
            <person name="Stajich J.E."/>
            <person name="Bonito G."/>
        </authorList>
    </citation>
    <scope>NUCLEOTIDE SEQUENCE</scope>
    <source>
        <strain evidence="11">NRRL 6426</strain>
    </source>
</reference>
<gene>
    <name evidence="11" type="ORF">BG015_002865</name>
</gene>
<keyword evidence="6" id="KW-0965">Cell junction</keyword>
<dbReference type="PANTHER" id="PTHR46507">
    <property type="entry name" value="AFADIN- AND ALPHA-ACTININ-BINDING PROTEIN"/>
    <property type="match status" value="1"/>
</dbReference>
<dbReference type="InterPro" id="IPR052300">
    <property type="entry name" value="Adhesion_Centrosome_assoc"/>
</dbReference>
<evidence type="ECO:0000256" key="6">
    <source>
        <dbReference type="ARBA" id="ARBA00022949"/>
    </source>
</evidence>
<evidence type="ECO:0000256" key="2">
    <source>
        <dbReference type="ARBA" id="ARBA00004300"/>
    </source>
</evidence>
<feature type="compositionally biased region" description="Acidic residues" evidence="10">
    <location>
        <begin position="533"/>
        <end position="543"/>
    </location>
</feature>
<keyword evidence="4" id="KW-0963">Cytoplasm</keyword>
<keyword evidence="5" id="KW-0130">Cell adhesion</keyword>
<evidence type="ECO:0000256" key="8">
    <source>
        <dbReference type="ARBA" id="ARBA00023212"/>
    </source>
</evidence>
<feature type="compositionally biased region" description="Low complexity" evidence="10">
    <location>
        <begin position="627"/>
        <end position="668"/>
    </location>
</feature>